<feature type="compositionally biased region" description="Basic and acidic residues" evidence="6">
    <location>
        <begin position="255"/>
        <end position="268"/>
    </location>
</feature>
<dbReference type="PROSITE" id="PS50102">
    <property type="entry name" value="RRM"/>
    <property type="match status" value="1"/>
</dbReference>
<keyword evidence="3" id="KW-0694">RNA-binding</keyword>
<evidence type="ECO:0000313" key="11">
    <source>
        <dbReference type="Proteomes" id="UP001152320"/>
    </source>
</evidence>
<dbReference type="Pfam" id="PF07719">
    <property type="entry name" value="TPR_2"/>
    <property type="match status" value="1"/>
</dbReference>
<feature type="compositionally biased region" description="Basic and acidic residues" evidence="6">
    <location>
        <begin position="161"/>
        <end position="171"/>
    </location>
</feature>
<evidence type="ECO:0000313" key="10">
    <source>
        <dbReference type="EMBL" id="KAJ8025902.1"/>
    </source>
</evidence>
<dbReference type="InterPro" id="IPR000571">
    <property type="entry name" value="Znf_CCCH"/>
</dbReference>
<dbReference type="SUPFAM" id="SSF48452">
    <property type="entry name" value="TPR-like"/>
    <property type="match status" value="1"/>
</dbReference>
<dbReference type="SMART" id="SM00028">
    <property type="entry name" value="TPR"/>
    <property type="match status" value="3"/>
</dbReference>
<feature type="repeat" description="TPR" evidence="4">
    <location>
        <begin position="377"/>
        <end position="410"/>
    </location>
</feature>
<keyword evidence="1" id="KW-0677">Repeat</keyword>
<accession>A0A9Q0YSQ6</accession>
<comment type="caution">
    <text evidence="10">The sequence shown here is derived from an EMBL/GenBank/DDBJ whole genome shotgun (WGS) entry which is preliminary data.</text>
</comment>
<dbReference type="PROSITE" id="PS50103">
    <property type="entry name" value="ZF_C3H1"/>
    <property type="match status" value="1"/>
</dbReference>
<dbReference type="InterPro" id="IPR013105">
    <property type="entry name" value="TPR_2"/>
</dbReference>
<dbReference type="PANTHER" id="PTHR47678">
    <property type="entry name" value="TETRATRICOPEPTIDE REPEAT PROTEIN 31"/>
    <property type="match status" value="1"/>
</dbReference>
<evidence type="ECO:0000259" key="9">
    <source>
        <dbReference type="PROSITE" id="PS50103"/>
    </source>
</evidence>
<feature type="compositionally biased region" description="Low complexity" evidence="6">
    <location>
        <begin position="297"/>
        <end position="306"/>
    </location>
</feature>
<feature type="compositionally biased region" description="Low complexity" evidence="6">
    <location>
        <begin position="658"/>
        <end position="673"/>
    </location>
</feature>
<dbReference type="SMART" id="SM00271">
    <property type="entry name" value="DnaJ"/>
    <property type="match status" value="1"/>
</dbReference>
<dbReference type="CDD" id="cd14291">
    <property type="entry name" value="UBA1_NUB1_like"/>
    <property type="match status" value="1"/>
</dbReference>
<evidence type="ECO:0000256" key="2">
    <source>
        <dbReference type="ARBA" id="ARBA00022803"/>
    </source>
</evidence>
<dbReference type="OrthoDB" id="2017782at2759"/>
<feature type="domain" description="J" evidence="7">
    <location>
        <begin position="7"/>
        <end position="80"/>
    </location>
</feature>
<feature type="compositionally biased region" description="Basic and acidic residues" evidence="6">
    <location>
        <begin position="307"/>
        <end position="318"/>
    </location>
</feature>
<keyword evidence="5" id="KW-0479">Metal-binding</keyword>
<keyword evidence="5" id="KW-0862">Zinc</keyword>
<evidence type="ECO:0000256" key="6">
    <source>
        <dbReference type="SAM" id="MobiDB-lite"/>
    </source>
</evidence>
<feature type="compositionally biased region" description="Polar residues" evidence="6">
    <location>
        <begin position="119"/>
        <end position="128"/>
    </location>
</feature>
<keyword evidence="11" id="KW-1185">Reference proteome</keyword>
<dbReference type="PROSITE" id="PS50005">
    <property type="entry name" value="TPR"/>
    <property type="match status" value="2"/>
</dbReference>
<dbReference type="InterPro" id="IPR000504">
    <property type="entry name" value="RRM_dom"/>
</dbReference>
<reference evidence="10" key="1">
    <citation type="submission" date="2021-10" db="EMBL/GenBank/DDBJ databases">
        <title>Tropical sea cucumber genome reveals ecological adaptation and Cuvierian tubules defense mechanism.</title>
        <authorList>
            <person name="Chen T."/>
        </authorList>
    </citation>
    <scope>NUCLEOTIDE SEQUENCE</scope>
    <source>
        <strain evidence="10">Nanhai2018</strain>
        <tissue evidence="10">Muscle</tissue>
    </source>
</reference>
<dbReference type="Gene3D" id="1.10.287.110">
    <property type="entry name" value="DnaJ domain"/>
    <property type="match status" value="1"/>
</dbReference>
<feature type="region of interest" description="Disordered" evidence="6">
    <location>
        <begin position="115"/>
        <end position="325"/>
    </location>
</feature>
<keyword evidence="2 4" id="KW-0802">TPR repeat</keyword>
<dbReference type="Proteomes" id="UP001152320">
    <property type="component" value="Chromosome 17"/>
</dbReference>
<dbReference type="InterPro" id="IPR036869">
    <property type="entry name" value="J_dom_sf"/>
</dbReference>
<keyword evidence="5" id="KW-0863">Zinc-finger</keyword>
<dbReference type="Gene3D" id="1.25.40.10">
    <property type="entry name" value="Tetratricopeptide repeat domain"/>
    <property type="match status" value="1"/>
</dbReference>
<dbReference type="GO" id="GO:0003723">
    <property type="term" value="F:RNA binding"/>
    <property type="evidence" value="ECO:0007669"/>
    <property type="project" value="UniProtKB-UniRule"/>
</dbReference>
<feature type="domain" description="C3H1-type" evidence="9">
    <location>
        <begin position="695"/>
        <end position="722"/>
    </location>
</feature>
<dbReference type="InterPro" id="IPR019734">
    <property type="entry name" value="TPR_rpt"/>
</dbReference>
<evidence type="ECO:0000256" key="3">
    <source>
        <dbReference type="PROSITE-ProRule" id="PRU00176"/>
    </source>
</evidence>
<dbReference type="Pfam" id="PF00226">
    <property type="entry name" value="DnaJ"/>
    <property type="match status" value="1"/>
</dbReference>
<feature type="compositionally biased region" description="Basic and acidic residues" evidence="6">
    <location>
        <begin position="356"/>
        <end position="374"/>
    </location>
</feature>
<dbReference type="Pfam" id="PF13432">
    <property type="entry name" value="TPR_16"/>
    <property type="match status" value="1"/>
</dbReference>
<dbReference type="Pfam" id="PF00076">
    <property type="entry name" value="RRM_1"/>
    <property type="match status" value="1"/>
</dbReference>
<dbReference type="InterPro" id="IPR011990">
    <property type="entry name" value="TPR-like_helical_dom_sf"/>
</dbReference>
<feature type="compositionally biased region" description="Acidic residues" evidence="6">
    <location>
        <begin position="205"/>
        <end position="221"/>
    </location>
</feature>
<evidence type="ECO:0000259" key="8">
    <source>
        <dbReference type="PROSITE" id="PS50102"/>
    </source>
</evidence>
<dbReference type="PROSITE" id="PS50076">
    <property type="entry name" value="DNAJ_2"/>
    <property type="match status" value="1"/>
</dbReference>
<dbReference type="EMBL" id="JAIZAY010000017">
    <property type="protein sequence ID" value="KAJ8025902.1"/>
    <property type="molecule type" value="Genomic_DNA"/>
</dbReference>
<dbReference type="Gene3D" id="1.10.8.10">
    <property type="entry name" value="DNA helicase RuvA subunit, C-terminal domain"/>
    <property type="match status" value="1"/>
</dbReference>
<protein>
    <submittedName>
        <fullName evidence="10">Tetratricopeptide repeat protein 31</fullName>
    </submittedName>
</protein>
<dbReference type="InterPro" id="IPR001623">
    <property type="entry name" value="DnaJ_domain"/>
</dbReference>
<dbReference type="CDD" id="cd00590">
    <property type="entry name" value="RRM_SF"/>
    <property type="match status" value="1"/>
</dbReference>
<evidence type="ECO:0000256" key="4">
    <source>
        <dbReference type="PROSITE-ProRule" id="PRU00339"/>
    </source>
</evidence>
<feature type="compositionally biased region" description="Basic residues" evidence="6">
    <location>
        <begin position="172"/>
        <end position="185"/>
    </location>
</feature>
<gene>
    <name evidence="10" type="ORF">HOLleu_33601</name>
</gene>
<dbReference type="InterPro" id="IPR012677">
    <property type="entry name" value="Nucleotide-bd_a/b_plait_sf"/>
</dbReference>
<evidence type="ECO:0000259" key="7">
    <source>
        <dbReference type="PROSITE" id="PS50076"/>
    </source>
</evidence>
<dbReference type="PANTHER" id="PTHR47678:SF4">
    <property type="entry name" value="SHOCK PROTEIN 70 (HSP70)-INTERACTING PROTEIN, PUTATIVE-RELATED"/>
    <property type="match status" value="1"/>
</dbReference>
<dbReference type="PRINTS" id="PR00625">
    <property type="entry name" value="JDOMAIN"/>
</dbReference>
<dbReference type="CDD" id="cd06257">
    <property type="entry name" value="DnaJ"/>
    <property type="match status" value="1"/>
</dbReference>
<feature type="region of interest" description="Disordered" evidence="6">
    <location>
        <begin position="345"/>
        <end position="376"/>
    </location>
</feature>
<sequence length="738" mass="83864">MAVSRSKAYEVLGLEEDASYDQIRSAYKKLALLWHPDKHGNSEEATKKFQEISSAYKRLTTEDEEDLIDLSFEEMFDLFTHLVFGGRGYIPGNYYFDASSDSDDHCCDYHHRQKKNGFRHTSSPSTRTSLKKEKTRINKPSFERPISYSKVMEAKTNGDALIREEEREKRQKEKKRERKRKRKQRKREEKETQAKAFTSSQQQSESEESDESDSEEDEEEELNKKNQFKVSSNNQNGFQQLTNNTKHTMPNKKSNSSDKKHNSSDKKQSSSLKNATGTSNKKNNSDHMTQNGGSGGTSNNKSSKNNKNFERKKEKDGSSGEDEATQGLDLSSAFFAGTVSSVNKKLASQNQKKNKKEGGGKPEVESVESTENKIQKSRKLAIRGNELANKGDYRGAIELFSSAISLDPSDHRFFGNRSYCFDQSNQYDKALKDAERAISLAKEWPKGYFRKGRALAGLKSFNDAEKAYEQVLKLDPGCEEAMQELKRVRVLQLMDMGFLRVQSEIAVIKCGNVQAAAEALLSGALDENSLQDLDEEVYISEEEDVLTETIQKAKTDARNPEKLRSIWIGNLSQDATEKQVRDLFGRFGEIESMRRLSEKFCAFINYRDASMASEAMRNLQGYQFFDSQLLIKFPDHPITDGHLQTIYLKKNKPSGDAPLQPQQPQRQKTPQQPAMYYSNKQSMNSYSQGGKPGGPVNGNECYFWRTTGCWYGERCRYKHLPGSKGADLQPWHRGASAE</sequence>
<dbReference type="SUPFAM" id="SSF46565">
    <property type="entry name" value="Chaperone J-domain"/>
    <property type="match status" value="1"/>
</dbReference>
<dbReference type="InterPro" id="IPR009060">
    <property type="entry name" value="UBA-like_sf"/>
</dbReference>
<feature type="repeat" description="TPR" evidence="4">
    <location>
        <begin position="445"/>
        <end position="478"/>
    </location>
</feature>
<feature type="compositionally biased region" description="Polar residues" evidence="6">
    <location>
        <begin position="275"/>
        <end position="290"/>
    </location>
</feature>
<dbReference type="SUPFAM" id="SSF46934">
    <property type="entry name" value="UBA-like"/>
    <property type="match status" value="1"/>
</dbReference>
<feature type="compositionally biased region" description="Polar residues" evidence="6">
    <location>
        <begin position="228"/>
        <end position="248"/>
    </location>
</feature>
<evidence type="ECO:0000256" key="1">
    <source>
        <dbReference type="ARBA" id="ARBA00022737"/>
    </source>
</evidence>
<evidence type="ECO:0000256" key="5">
    <source>
        <dbReference type="PROSITE-ProRule" id="PRU00723"/>
    </source>
</evidence>
<dbReference type="SUPFAM" id="SSF54928">
    <property type="entry name" value="RNA-binding domain, RBD"/>
    <property type="match status" value="1"/>
</dbReference>
<feature type="region of interest" description="Disordered" evidence="6">
    <location>
        <begin position="650"/>
        <end position="673"/>
    </location>
</feature>
<dbReference type="InterPro" id="IPR035979">
    <property type="entry name" value="RBD_domain_sf"/>
</dbReference>
<dbReference type="SMART" id="SM00360">
    <property type="entry name" value="RRM"/>
    <property type="match status" value="1"/>
</dbReference>
<dbReference type="GO" id="GO:0008270">
    <property type="term" value="F:zinc ion binding"/>
    <property type="evidence" value="ECO:0007669"/>
    <property type="project" value="UniProtKB-KW"/>
</dbReference>
<feature type="zinc finger region" description="C3H1-type" evidence="5">
    <location>
        <begin position="695"/>
        <end position="722"/>
    </location>
</feature>
<organism evidence="10 11">
    <name type="scientific">Holothuria leucospilota</name>
    <name type="common">Black long sea cucumber</name>
    <name type="synonym">Mertensiothuria leucospilota</name>
    <dbReference type="NCBI Taxonomy" id="206669"/>
    <lineage>
        <taxon>Eukaryota</taxon>
        <taxon>Metazoa</taxon>
        <taxon>Echinodermata</taxon>
        <taxon>Eleutherozoa</taxon>
        <taxon>Echinozoa</taxon>
        <taxon>Holothuroidea</taxon>
        <taxon>Aspidochirotacea</taxon>
        <taxon>Aspidochirotida</taxon>
        <taxon>Holothuriidae</taxon>
        <taxon>Holothuria</taxon>
    </lineage>
</organism>
<dbReference type="Gene3D" id="3.30.70.330">
    <property type="match status" value="1"/>
</dbReference>
<proteinExistence type="predicted"/>
<feature type="domain" description="RRM" evidence="8">
    <location>
        <begin position="564"/>
        <end position="636"/>
    </location>
</feature>
<name>A0A9Q0YSQ6_HOLLE</name>
<dbReference type="AlphaFoldDB" id="A0A9Q0YSQ6"/>